<evidence type="ECO:0000313" key="1">
    <source>
        <dbReference type="EMBL" id="ABU72529.1"/>
    </source>
</evidence>
<accession>A7MTN3</accession>
<dbReference type="AlphaFoldDB" id="A7MTN3"/>
<proteinExistence type="predicted"/>
<name>A7MTN3_VIBC1</name>
<reference evidence="1 2" key="1">
    <citation type="submission" date="2007-08" db="EMBL/GenBank/DDBJ databases">
        <authorList>
            <consortium name="The Vibrio harveyi Genome Sequencing Project"/>
            <person name="Bassler B."/>
            <person name="Clifton S.W."/>
            <person name="Fulton L."/>
            <person name="Delehaunty K."/>
            <person name="Fronick C."/>
            <person name="Harrison M."/>
            <person name="Markivic C."/>
            <person name="Fulton R."/>
            <person name="Tin-Wollam A.-M."/>
            <person name="Shah N."/>
            <person name="Pepin K."/>
            <person name="Nash W."/>
            <person name="Thiruvilangam P."/>
            <person name="Bhonagiri V."/>
            <person name="Waters C."/>
            <person name="Tu K.C."/>
            <person name="Irgon J."/>
            <person name="Wilson R.K."/>
        </authorList>
    </citation>
    <scope>NUCLEOTIDE SEQUENCE [LARGE SCALE GENOMIC DNA]</scope>
    <source>
        <strain evidence="2">ATCC BAA-1116 / BB120</strain>
    </source>
</reference>
<dbReference type="EMBL" id="CP000789">
    <property type="protein sequence ID" value="ABU72529.1"/>
    <property type="molecule type" value="Genomic_DNA"/>
</dbReference>
<evidence type="ECO:0000313" key="2">
    <source>
        <dbReference type="Proteomes" id="UP000008152"/>
    </source>
</evidence>
<organism evidence="1 2">
    <name type="scientific">Vibrio campbellii (strain ATCC BAA-1116)</name>
    <dbReference type="NCBI Taxonomy" id="2902295"/>
    <lineage>
        <taxon>Bacteria</taxon>
        <taxon>Pseudomonadati</taxon>
        <taxon>Pseudomonadota</taxon>
        <taxon>Gammaproteobacteria</taxon>
        <taxon>Vibrionales</taxon>
        <taxon>Vibrionaceae</taxon>
        <taxon>Vibrio</taxon>
    </lineage>
</organism>
<dbReference type="KEGG" id="vha:VIBHAR_03601"/>
<dbReference type="Proteomes" id="UP000008152">
    <property type="component" value="Chromosome I"/>
</dbReference>
<protein>
    <submittedName>
        <fullName evidence="1">Uncharacterized protein</fullName>
    </submittedName>
</protein>
<gene>
    <name evidence="1" type="ordered locus">VIBHAR_03601</name>
</gene>
<sequence length="37" mass="4381">MVKEGREVKVERDFRIADKKKAKSEDLAFKFGSSYWT</sequence>